<dbReference type="OrthoDB" id="250246at2"/>
<dbReference type="InterPro" id="IPR015421">
    <property type="entry name" value="PyrdxlP-dep_Trfase_major"/>
</dbReference>
<keyword evidence="3" id="KW-0413">Isomerase</keyword>
<dbReference type="Pfam" id="PF00266">
    <property type="entry name" value="Aminotran_5"/>
    <property type="match status" value="1"/>
</dbReference>
<dbReference type="EC" id="5.1.1.17" evidence="3"/>
<organism evidence="3 4">
    <name type="scientific">Thalassoglobus neptunius</name>
    <dbReference type="NCBI Taxonomy" id="1938619"/>
    <lineage>
        <taxon>Bacteria</taxon>
        <taxon>Pseudomonadati</taxon>
        <taxon>Planctomycetota</taxon>
        <taxon>Planctomycetia</taxon>
        <taxon>Planctomycetales</taxon>
        <taxon>Planctomycetaceae</taxon>
        <taxon>Thalassoglobus</taxon>
    </lineage>
</organism>
<feature type="domain" description="Aminotransferase class V" evidence="2">
    <location>
        <begin position="65"/>
        <end position="389"/>
    </location>
</feature>
<dbReference type="InterPro" id="IPR015422">
    <property type="entry name" value="PyrdxlP-dep_Trfase_small"/>
</dbReference>
<gene>
    <name evidence="3" type="primary">cefD</name>
    <name evidence="3" type="ORF">KOR42_44720</name>
</gene>
<name>A0A5C5W0M2_9PLAN</name>
<evidence type="ECO:0000313" key="3">
    <source>
        <dbReference type="EMBL" id="TWT43531.1"/>
    </source>
</evidence>
<dbReference type="PANTHER" id="PTHR43092:SF2">
    <property type="entry name" value="HERCYNYLCYSTEINE SULFOXIDE LYASE"/>
    <property type="match status" value="1"/>
</dbReference>
<dbReference type="InterPro" id="IPR015424">
    <property type="entry name" value="PyrdxlP-dep_Trfase"/>
</dbReference>
<accession>A0A5C5W0M2</accession>
<dbReference type="Gene3D" id="3.40.640.10">
    <property type="entry name" value="Type I PLP-dependent aspartate aminotransferase-like (Major domain)"/>
    <property type="match status" value="1"/>
</dbReference>
<dbReference type="AlphaFoldDB" id="A0A5C5W0M2"/>
<dbReference type="InterPro" id="IPR000192">
    <property type="entry name" value="Aminotrans_V_dom"/>
</dbReference>
<evidence type="ECO:0000313" key="4">
    <source>
        <dbReference type="Proteomes" id="UP000317243"/>
    </source>
</evidence>
<sequence length="404" mass="45733">MTTVPLPHREDWPDFRHHWSIDPDCIYLNHGSFGPSPICVQERRRSLIDELESQPMSFLVRKLPDYFQEAATALASFLRCEVDSIAFVPNATSAMNVVAQNLDLSPDDEVLLTDHEYGAVVRIWGQRCARSGAKTTRVRLPDLFENDDEIVEAIAAAVSPKTKVLVVSHVTSATGLILPIQKICRAAKERGLIVVVDGPHAPAMVNVNLEELDCDFYCASCHKWMSAAFGSGFLYVRRRYKQGLMPTVTSWGRNLDGREFNWRDEFHWPGTVDPTTYLTVGTAISFLEEIGLPRFREQTHSLAQYARVRLLELTERSPLSTDSDQWNGSMVTVPIDVPIPENLKPHDPHPLQRFLASQGVETLFVDWRGECYLRVSCHLYNSPEQIDRLIELLLESKMLQSKGD</sequence>
<comment type="caution">
    <text evidence="3">The sequence shown here is derived from an EMBL/GenBank/DDBJ whole genome shotgun (WGS) entry which is preliminary data.</text>
</comment>
<keyword evidence="4" id="KW-1185">Reference proteome</keyword>
<proteinExistence type="predicted"/>
<evidence type="ECO:0000259" key="2">
    <source>
        <dbReference type="Pfam" id="PF00266"/>
    </source>
</evidence>
<dbReference type="RefSeq" id="WP_146511828.1">
    <property type="nucleotide sequence ID" value="NZ_SIHI01000032.1"/>
</dbReference>
<reference evidence="3 4" key="1">
    <citation type="submission" date="2019-02" db="EMBL/GenBank/DDBJ databases">
        <title>Deep-cultivation of Planctomycetes and their phenomic and genomic characterization uncovers novel biology.</title>
        <authorList>
            <person name="Wiegand S."/>
            <person name="Jogler M."/>
            <person name="Boedeker C."/>
            <person name="Pinto D."/>
            <person name="Vollmers J."/>
            <person name="Rivas-Marin E."/>
            <person name="Kohn T."/>
            <person name="Peeters S.H."/>
            <person name="Heuer A."/>
            <person name="Rast P."/>
            <person name="Oberbeckmann S."/>
            <person name="Bunk B."/>
            <person name="Jeske O."/>
            <person name="Meyerdierks A."/>
            <person name="Storesund J.E."/>
            <person name="Kallscheuer N."/>
            <person name="Luecker S."/>
            <person name="Lage O.M."/>
            <person name="Pohl T."/>
            <person name="Merkel B.J."/>
            <person name="Hornburger P."/>
            <person name="Mueller R.-W."/>
            <person name="Bruemmer F."/>
            <person name="Labrenz M."/>
            <person name="Spormann A.M."/>
            <person name="Op Den Camp H."/>
            <person name="Overmann J."/>
            <person name="Amann R."/>
            <person name="Jetten M.S.M."/>
            <person name="Mascher T."/>
            <person name="Medema M.H."/>
            <person name="Devos D.P."/>
            <person name="Kaster A.-K."/>
            <person name="Ovreas L."/>
            <person name="Rohde M."/>
            <person name="Galperin M.Y."/>
            <person name="Jogler C."/>
        </authorList>
    </citation>
    <scope>NUCLEOTIDE SEQUENCE [LARGE SCALE GENOMIC DNA]</scope>
    <source>
        <strain evidence="3 4">KOR42</strain>
    </source>
</reference>
<dbReference type="Gene3D" id="3.90.1150.10">
    <property type="entry name" value="Aspartate Aminotransferase, domain 1"/>
    <property type="match status" value="1"/>
</dbReference>
<dbReference type="Proteomes" id="UP000317243">
    <property type="component" value="Unassembled WGS sequence"/>
</dbReference>
<keyword evidence="1" id="KW-0663">Pyridoxal phosphate</keyword>
<dbReference type="EMBL" id="SIHI01000032">
    <property type="protein sequence ID" value="TWT43531.1"/>
    <property type="molecule type" value="Genomic_DNA"/>
</dbReference>
<protein>
    <submittedName>
        <fullName evidence="3">Isopenicillin N epimerase</fullName>
        <ecNumber evidence="3">5.1.1.17</ecNumber>
    </submittedName>
</protein>
<dbReference type="PANTHER" id="PTHR43092">
    <property type="entry name" value="L-CYSTEINE DESULFHYDRASE"/>
    <property type="match status" value="1"/>
</dbReference>
<evidence type="ECO:0000256" key="1">
    <source>
        <dbReference type="ARBA" id="ARBA00022898"/>
    </source>
</evidence>
<dbReference type="GO" id="GO:0045439">
    <property type="term" value="F:isopenicillin-N epimerase activity"/>
    <property type="evidence" value="ECO:0007669"/>
    <property type="project" value="UniProtKB-EC"/>
</dbReference>
<dbReference type="SUPFAM" id="SSF53383">
    <property type="entry name" value="PLP-dependent transferases"/>
    <property type="match status" value="1"/>
</dbReference>